<comment type="caution">
    <text evidence="2">The sequence shown here is derived from an EMBL/GenBank/DDBJ whole genome shotgun (WGS) entry which is preliminary data.</text>
</comment>
<dbReference type="Proteomes" id="UP000799536">
    <property type="component" value="Unassembled WGS sequence"/>
</dbReference>
<evidence type="ECO:0000313" key="3">
    <source>
        <dbReference type="Proteomes" id="UP000799536"/>
    </source>
</evidence>
<gene>
    <name evidence="2" type="ORF">GQ43DRAFT_468605</name>
</gene>
<dbReference type="InterPro" id="IPR036910">
    <property type="entry name" value="HMG_box_dom_sf"/>
</dbReference>
<protein>
    <recommendedName>
        <fullName evidence="4">HMG box domain-containing protein</fullName>
    </recommendedName>
</protein>
<proteinExistence type="predicted"/>
<accession>A0A9P4JYT7</accession>
<name>A0A9P4JYT7_9PLEO</name>
<keyword evidence="3" id="KW-1185">Reference proteome</keyword>
<dbReference type="OrthoDB" id="3940486at2759"/>
<reference evidence="2" key="1">
    <citation type="journal article" date="2020" name="Stud. Mycol.">
        <title>101 Dothideomycetes genomes: a test case for predicting lifestyles and emergence of pathogens.</title>
        <authorList>
            <person name="Haridas S."/>
            <person name="Albert R."/>
            <person name="Binder M."/>
            <person name="Bloem J."/>
            <person name="Labutti K."/>
            <person name="Salamov A."/>
            <person name="Andreopoulos B."/>
            <person name="Baker S."/>
            <person name="Barry K."/>
            <person name="Bills G."/>
            <person name="Bluhm B."/>
            <person name="Cannon C."/>
            <person name="Castanera R."/>
            <person name="Culley D."/>
            <person name="Daum C."/>
            <person name="Ezra D."/>
            <person name="Gonzalez J."/>
            <person name="Henrissat B."/>
            <person name="Kuo A."/>
            <person name="Liang C."/>
            <person name="Lipzen A."/>
            <person name="Lutzoni F."/>
            <person name="Magnuson J."/>
            <person name="Mondo S."/>
            <person name="Nolan M."/>
            <person name="Ohm R."/>
            <person name="Pangilinan J."/>
            <person name="Park H.-J."/>
            <person name="Ramirez L."/>
            <person name="Alfaro M."/>
            <person name="Sun H."/>
            <person name="Tritt A."/>
            <person name="Yoshinaga Y."/>
            <person name="Zwiers L.-H."/>
            <person name="Turgeon B."/>
            <person name="Goodwin S."/>
            <person name="Spatafora J."/>
            <person name="Crous P."/>
            <person name="Grigoriev I."/>
        </authorList>
    </citation>
    <scope>NUCLEOTIDE SEQUENCE</scope>
    <source>
        <strain evidence="2">ATCC 74209</strain>
    </source>
</reference>
<dbReference type="EMBL" id="ML993864">
    <property type="protein sequence ID" value="KAF2205018.1"/>
    <property type="molecule type" value="Genomic_DNA"/>
</dbReference>
<dbReference type="AlphaFoldDB" id="A0A9P4JYT7"/>
<dbReference type="SUPFAM" id="SSF47095">
    <property type="entry name" value="HMG-box"/>
    <property type="match status" value="1"/>
</dbReference>
<sequence length="83" mass="8747">MAATTKSATTAPKAKAAVNGGVKKAPPGRKLKGGKASTAMAKMQAYFREHRAEFSSLAFKDQQKELGKLWKAAPENPKNAASS</sequence>
<evidence type="ECO:0000313" key="2">
    <source>
        <dbReference type="EMBL" id="KAF2205018.1"/>
    </source>
</evidence>
<organism evidence="2 3">
    <name type="scientific">Delitschia confertaspora ATCC 74209</name>
    <dbReference type="NCBI Taxonomy" id="1513339"/>
    <lineage>
        <taxon>Eukaryota</taxon>
        <taxon>Fungi</taxon>
        <taxon>Dikarya</taxon>
        <taxon>Ascomycota</taxon>
        <taxon>Pezizomycotina</taxon>
        <taxon>Dothideomycetes</taxon>
        <taxon>Pleosporomycetidae</taxon>
        <taxon>Pleosporales</taxon>
        <taxon>Delitschiaceae</taxon>
        <taxon>Delitschia</taxon>
    </lineage>
</organism>
<evidence type="ECO:0000256" key="1">
    <source>
        <dbReference type="SAM" id="MobiDB-lite"/>
    </source>
</evidence>
<evidence type="ECO:0008006" key="4">
    <source>
        <dbReference type="Google" id="ProtNLM"/>
    </source>
</evidence>
<feature type="compositionally biased region" description="Low complexity" evidence="1">
    <location>
        <begin position="1"/>
        <end position="25"/>
    </location>
</feature>
<feature type="region of interest" description="Disordered" evidence="1">
    <location>
        <begin position="1"/>
        <end position="36"/>
    </location>
</feature>